<evidence type="ECO:0000313" key="2">
    <source>
        <dbReference type="EMBL" id="GGD88573.1"/>
    </source>
</evidence>
<dbReference type="Proteomes" id="UP000652231">
    <property type="component" value="Unassembled WGS sequence"/>
</dbReference>
<comment type="caution">
    <text evidence="2">The sequence shown here is derived from an EMBL/GenBank/DDBJ whole genome shotgun (WGS) entry which is preliminary data.</text>
</comment>
<keyword evidence="1" id="KW-1133">Transmembrane helix</keyword>
<dbReference type="RefSeq" id="WP_188440278.1">
    <property type="nucleotide sequence ID" value="NZ_BMGK01000004.1"/>
</dbReference>
<dbReference type="InterPro" id="IPR010994">
    <property type="entry name" value="RuvA_2-like"/>
</dbReference>
<sequence>MEKIKSHFRFSKKQRNEILFLIALIIIVQLIYFNLDFSNEAVFQTDTKEVLAIQKKIDSLREIKSNPKTYPIRNFNPNFISEYFGYTLGLSPEEIDRLHKFREEDKWINSVADFKKVTQVSDSVLNIISPYFQFPEWVTNPKPKNNYNYSREEKSFDQKIDLNKADTAQLKKIYGVGEVLSKRIIDYRARLNGFLADEQLYDIYGLENAVVKRIMEEFTVKEKPKIKKININKASASDIATLPFINFQLAKEIVDYRYLHEGIKELEELKNIEAFPAHKFERFALYLTVK</sequence>
<reference evidence="2" key="2">
    <citation type="submission" date="2020-09" db="EMBL/GenBank/DDBJ databases">
        <authorList>
            <person name="Sun Q."/>
            <person name="Zhou Y."/>
        </authorList>
    </citation>
    <scope>NUCLEOTIDE SEQUENCE</scope>
    <source>
        <strain evidence="2">CGMCC 1.12924</strain>
    </source>
</reference>
<reference evidence="2" key="1">
    <citation type="journal article" date="2014" name="Int. J. Syst. Evol. Microbiol.">
        <title>Complete genome sequence of Corynebacterium casei LMG S-19264T (=DSM 44701T), isolated from a smear-ripened cheese.</title>
        <authorList>
            <consortium name="US DOE Joint Genome Institute (JGI-PGF)"/>
            <person name="Walter F."/>
            <person name="Albersmeier A."/>
            <person name="Kalinowski J."/>
            <person name="Ruckert C."/>
        </authorList>
    </citation>
    <scope>NUCLEOTIDE SEQUENCE</scope>
    <source>
        <strain evidence="2">CGMCC 1.12924</strain>
    </source>
</reference>
<evidence type="ECO:0000256" key="1">
    <source>
        <dbReference type="SAM" id="Phobius"/>
    </source>
</evidence>
<dbReference type="PANTHER" id="PTHR21180">
    <property type="entry name" value="ENDONUCLEASE/EXONUCLEASE/PHOSPHATASE FAMILY DOMAIN-CONTAINING PROTEIN 1"/>
    <property type="match status" value="1"/>
</dbReference>
<dbReference type="AlphaFoldDB" id="A0A8J2V9N3"/>
<evidence type="ECO:0000313" key="3">
    <source>
        <dbReference type="Proteomes" id="UP000652231"/>
    </source>
</evidence>
<accession>A0A8J2V9N3</accession>
<organism evidence="2 3">
    <name type="scientific">Planktosalinus lacus</name>
    <dbReference type="NCBI Taxonomy" id="1526573"/>
    <lineage>
        <taxon>Bacteria</taxon>
        <taxon>Pseudomonadati</taxon>
        <taxon>Bacteroidota</taxon>
        <taxon>Flavobacteriia</taxon>
        <taxon>Flavobacteriales</taxon>
        <taxon>Flavobacteriaceae</taxon>
        <taxon>Planktosalinus</taxon>
    </lineage>
</organism>
<protein>
    <recommendedName>
        <fullName evidence="4">Competence protein ComEA</fullName>
    </recommendedName>
</protein>
<gene>
    <name evidence="2" type="ORF">GCM10011312_10580</name>
</gene>
<name>A0A8J2V9N3_9FLAO</name>
<dbReference type="Pfam" id="PF12836">
    <property type="entry name" value="HHH_3"/>
    <property type="match status" value="2"/>
</dbReference>
<dbReference type="GO" id="GO:0015628">
    <property type="term" value="P:protein secretion by the type II secretion system"/>
    <property type="evidence" value="ECO:0007669"/>
    <property type="project" value="TreeGrafter"/>
</dbReference>
<evidence type="ECO:0008006" key="4">
    <source>
        <dbReference type="Google" id="ProtNLM"/>
    </source>
</evidence>
<dbReference type="InterPro" id="IPR051675">
    <property type="entry name" value="Endo/Exo/Phosphatase_dom_1"/>
</dbReference>
<dbReference type="Gene3D" id="1.10.150.320">
    <property type="entry name" value="Photosystem II 12 kDa extrinsic protein"/>
    <property type="match status" value="1"/>
</dbReference>
<keyword evidence="1" id="KW-0472">Membrane</keyword>
<dbReference type="PANTHER" id="PTHR21180:SF32">
    <property type="entry name" value="ENDONUCLEASE_EXONUCLEASE_PHOSPHATASE FAMILY DOMAIN-CONTAINING PROTEIN 1"/>
    <property type="match status" value="1"/>
</dbReference>
<dbReference type="SUPFAM" id="SSF47781">
    <property type="entry name" value="RuvA domain 2-like"/>
    <property type="match status" value="2"/>
</dbReference>
<keyword evidence="1" id="KW-0812">Transmembrane</keyword>
<dbReference type="EMBL" id="BMGK01000004">
    <property type="protein sequence ID" value="GGD88573.1"/>
    <property type="molecule type" value="Genomic_DNA"/>
</dbReference>
<keyword evidence="3" id="KW-1185">Reference proteome</keyword>
<dbReference type="Gene3D" id="1.10.150.280">
    <property type="entry name" value="AF1531-like domain"/>
    <property type="match status" value="1"/>
</dbReference>
<feature type="transmembrane region" description="Helical" evidence="1">
    <location>
        <begin position="18"/>
        <end position="35"/>
    </location>
</feature>
<dbReference type="GO" id="GO:0015627">
    <property type="term" value="C:type II protein secretion system complex"/>
    <property type="evidence" value="ECO:0007669"/>
    <property type="project" value="TreeGrafter"/>
</dbReference>
<proteinExistence type="predicted"/>